<proteinExistence type="predicted"/>
<dbReference type="InterPro" id="IPR001192">
    <property type="entry name" value="PI-PLC_fam"/>
</dbReference>
<evidence type="ECO:0000256" key="2">
    <source>
        <dbReference type="SAM" id="MobiDB-lite"/>
    </source>
</evidence>
<reference evidence="4 5" key="1">
    <citation type="submission" date="2019-04" db="EMBL/GenBank/DDBJ databases">
        <title>High contiguity whole genome sequence and gene annotation resource for two Venturia nashicola isolates.</title>
        <authorList>
            <person name="Prokchorchik M."/>
            <person name="Won K."/>
            <person name="Lee Y."/>
            <person name="Choi E.D."/>
            <person name="Segonzac C."/>
            <person name="Sohn K.H."/>
        </authorList>
    </citation>
    <scope>NUCLEOTIDE SEQUENCE [LARGE SCALE GENOMIC DNA]</scope>
    <source>
        <strain evidence="4 5">PRI2</strain>
    </source>
</reference>
<dbReference type="GO" id="GO:0016042">
    <property type="term" value="P:lipid catabolic process"/>
    <property type="evidence" value="ECO:0007669"/>
    <property type="project" value="UniProtKB-KW"/>
</dbReference>
<dbReference type="Gene3D" id="3.20.20.190">
    <property type="entry name" value="Phosphatidylinositol (PI) phosphodiesterase"/>
    <property type="match status" value="1"/>
</dbReference>
<sequence>MATTATTAAGGGVSRRIDPASFRIDSFHNAVMDSLVTAYKSCENEFPSMKDFLEFMSSDKSNANGPFPNQDLNHNLSNYFISSSHNTYLTGHQLYGKANVNGYKNVGAIEFVQHLLKSTKACSKVLLRGCRCVEIDVWDGEEDSSSESSSDEEKAPPRAVDPLAKPSRWTSGPARVEPVVLHGYTATKDISFRSVCEAIRDNAFVTSSLPVIVSLEVHTCPDQQVLMVEIMNECFSGMMVDVENASDSALPSPSDLKGKILIKVKYTPPQAAVAAAPALSVDGQASLSKVTSSGSSSAGDQNDAVDASGQPKPSKIIESLSRLGVYMRSYHFKSFDQPEASVPTHVFSLSEGTLMEVHKKNPKGLFDHNKQYLMRAYPKGTRISSSNLDPATFWRRGVQMVALNWQKIDEGMMLNEGMFAQSGGWALKPPMYRSSSTTYPREGTDHTSSFKVEVLAGQYLEPPEDVDPADFKPYLKCEIHLEIPGSWEDLVPGKETDGEFKAKIKASKSANPDFKGQIMKFDKLPSIIPELGFVRHLADIFVKHRFKLMHDKFVNDPLAGWTCIRLDRLRPGYRFIHLFNDKGVQTKGVILAHFEFDWKVHGMDSSTSDTEMTLPLR</sequence>
<dbReference type="GO" id="GO:0051209">
    <property type="term" value="P:release of sequestered calcium ion into cytosol"/>
    <property type="evidence" value="ECO:0007669"/>
    <property type="project" value="TreeGrafter"/>
</dbReference>
<dbReference type="Gene3D" id="2.60.40.150">
    <property type="entry name" value="C2 domain"/>
    <property type="match status" value="1"/>
</dbReference>
<dbReference type="PANTHER" id="PTHR10336">
    <property type="entry name" value="PHOSPHOINOSITIDE-SPECIFIC PHOSPHOLIPASE C FAMILY PROTEIN"/>
    <property type="match status" value="1"/>
</dbReference>
<dbReference type="STRING" id="86259.A0A4Z1P9E6"/>
<dbReference type="AlphaFoldDB" id="A0A4Z1P9E6"/>
<dbReference type="Pfam" id="PF00387">
    <property type="entry name" value="PI-PLC-Y"/>
    <property type="match status" value="1"/>
</dbReference>
<accession>A0A4Z1P9E6</accession>
<name>A0A4Z1P9E6_9PEZI</name>
<keyword evidence="1" id="KW-0443">Lipid metabolism</keyword>
<evidence type="ECO:0000313" key="5">
    <source>
        <dbReference type="Proteomes" id="UP000298493"/>
    </source>
</evidence>
<dbReference type="InterPro" id="IPR000909">
    <property type="entry name" value="PLipase_C_PInositol-sp_X_dom"/>
</dbReference>
<comment type="caution">
    <text evidence="4">The sequence shown here is derived from an EMBL/GenBank/DDBJ whole genome shotgun (WGS) entry which is preliminary data.</text>
</comment>
<protein>
    <recommendedName>
        <fullName evidence="1">Phosphoinositide phospholipase C</fullName>
        <ecNumber evidence="1">3.1.4.11</ecNumber>
    </recommendedName>
</protein>
<keyword evidence="5" id="KW-1185">Reference proteome</keyword>
<feature type="region of interest" description="Disordered" evidence="2">
    <location>
        <begin position="141"/>
        <end position="170"/>
    </location>
</feature>
<dbReference type="SMART" id="SM00148">
    <property type="entry name" value="PLCXc"/>
    <property type="match status" value="1"/>
</dbReference>
<feature type="region of interest" description="Disordered" evidence="2">
    <location>
        <begin position="290"/>
        <end position="312"/>
    </location>
</feature>
<dbReference type="EC" id="3.1.4.11" evidence="1"/>
<dbReference type="PANTHER" id="PTHR10336:SF82">
    <property type="entry name" value="PHOSPHOINOSITIDE PHOSPHOLIPASE C"/>
    <property type="match status" value="1"/>
</dbReference>
<dbReference type="EMBL" id="SNSC02000016">
    <property type="protein sequence ID" value="TID17423.1"/>
    <property type="molecule type" value="Genomic_DNA"/>
</dbReference>
<evidence type="ECO:0000259" key="3">
    <source>
        <dbReference type="PROSITE" id="PS50008"/>
    </source>
</evidence>
<organism evidence="4 5">
    <name type="scientific">Venturia nashicola</name>
    <dbReference type="NCBI Taxonomy" id="86259"/>
    <lineage>
        <taxon>Eukaryota</taxon>
        <taxon>Fungi</taxon>
        <taxon>Dikarya</taxon>
        <taxon>Ascomycota</taxon>
        <taxon>Pezizomycotina</taxon>
        <taxon>Dothideomycetes</taxon>
        <taxon>Pleosporomycetidae</taxon>
        <taxon>Venturiales</taxon>
        <taxon>Venturiaceae</taxon>
        <taxon>Venturia</taxon>
    </lineage>
</organism>
<dbReference type="CDD" id="cd08598">
    <property type="entry name" value="PI-PLC1c_yeast"/>
    <property type="match status" value="1"/>
</dbReference>
<dbReference type="SMART" id="SM00149">
    <property type="entry name" value="PLCYc"/>
    <property type="match status" value="1"/>
</dbReference>
<keyword evidence="1" id="KW-0442">Lipid degradation</keyword>
<evidence type="ECO:0000256" key="1">
    <source>
        <dbReference type="RuleBase" id="RU361133"/>
    </source>
</evidence>
<dbReference type="SUPFAM" id="SSF51695">
    <property type="entry name" value="PLC-like phosphodiesterases"/>
    <property type="match status" value="1"/>
</dbReference>
<gene>
    <name evidence="4" type="ORF">E6O75_ATG08169</name>
</gene>
<comment type="catalytic activity">
    <reaction evidence="1">
        <text>a 1,2-diacyl-sn-glycero-3-phospho-(1D-myo-inositol-4,5-bisphosphate) + H2O = 1D-myo-inositol 1,4,5-trisphosphate + a 1,2-diacyl-sn-glycerol + H(+)</text>
        <dbReference type="Rhea" id="RHEA:33179"/>
        <dbReference type="ChEBI" id="CHEBI:15377"/>
        <dbReference type="ChEBI" id="CHEBI:15378"/>
        <dbReference type="ChEBI" id="CHEBI:17815"/>
        <dbReference type="ChEBI" id="CHEBI:58456"/>
        <dbReference type="ChEBI" id="CHEBI:203600"/>
        <dbReference type="EC" id="3.1.4.11"/>
    </reaction>
</comment>
<dbReference type="GO" id="GO:0004435">
    <property type="term" value="F:phosphatidylinositol-4,5-bisphosphate phospholipase C activity"/>
    <property type="evidence" value="ECO:0007669"/>
    <property type="project" value="UniProtKB-EC"/>
</dbReference>
<evidence type="ECO:0000313" key="4">
    <source>
        <dbReference type="EMBL" id="TID17423.1"/>
    </source>
</evidence>
<keyword evidence="1" id="KW-0378">Hydrolase</keyword>
<dbReference type="CDD" id="cd00275">
    <property type="entry name" value="C2_PLC_like"/>
    <property type="match status" value="1"/>
</dbReference>
<dbReference type="InterPro" id="IPR035892">
    <property type="entry name" value="C2_domain_sf"/>
</dbReference>
<dbReference type="InterPro" id="IPR017946">
    <property type="entry name" value="PLC-like_Pdiesterase_TIM-brl"/>
</dbReference>
<dbReference type="PROSITE" id="PS50007">
    <property type="entry name" value="PIPLC_X_DOMAIN"/>
    <property type="match status" value="1"/>
</dbReference>
<dbReference type="InterPro" id="IPR001711">
    <property type="entry name" value="PLipase_C_Pinositol-sp_Y"/>
</dbReference>
<dbReference type="Pfam" id="PF00388">
    <property type="entry name" value="PI-PLC-X"/>
    <property type="match status" value="2"/>
</dbReference>
<dbReference type="GO" id="GO:0048015">
    <property type="term" value="P:phosphatidylinositol-mediated signaling"/>
    <property type="evidence" value="ECO:0007669"/>
    <property type="project" value="TreeGrafter"/>
</dbReference>
<dbReference type="Proteomes" id="UP000298493">
    <property type="component" value="Unassembled WGS sequence"/>
</dbReference>
<dbReference type="PRINTS" id="PR00390">
    <property type="entry name" value="PHPHLIPASEC"/>
</dbReference>
<feature type="domain" description="PI-PLC Y-box" evidence="3">
    <location>
        <begin position="320"/>
        <end position="433"/>
    </location>
</feature>
<dbReference type="PROSITE" id="PS50008">
    <property type="entry name" value="PIPLC_Y_DOMAIN"/>
    <property type="match status" value="1"/>
</dbReference>